<dbReference type="Proteomes" id="UP001515500">
    <property type="component" value="Chromosome 5"/>
</dbReference>
<dbReference type="PANTHER" id="PTHR21581:SF6">
    <property type="entry name" value="TRAFFICKING PROTEIN PARTICLE COMPLEX SUBUNIT 12"/>
    <property type="match status" value="1"/>
</dbReference>
<sequence length="369" mass="41259">MDRDGEQEFIHGETLTKAPSDPLSSSSSSSSSNALLDLSFDADELLDLAARGQWRSLADNLSRSRSVPPHVHLSHLAFHALSLHKLRRFPDSLRVLQSLIAGVDAGDGDPFDSQQFRYESYPDVYPGRSGSMLPFAVRYLHADLPQRLGDRSQSLDRLYSLLDFVRQRIAASGGDHWRRREAFIVSSLCCNHFSHREFDVALALLRELLERDPSDPVLLSKLGHVQLQIGDLDGARATFVRVEKLVKGHGVELENLAGRNRALEHLVNKDYTSAVREYDECIERDPADVVALNNKALCLLYSRDLSDSIKVLEGALERVPTAAVKETLVVNLCSMYELAYVNHGEVKKSLNNWIARVAPDDFDPSCTRI</sequence>
<evidence type="ECO:0000313" key="3">
    <source>
        <dbReference type="RefSeq" id="XP_039125933.1"/>
    </source>
</evidence>
<dbReference type="GeneID" id="120261975"/>
<gene>
    <name evidence="3" type="primary">LOC120261975</name>
</gene>
<dbReference type="Pfam" id="PF13432">
    <property type="entry name" value="TPR_16"/>
    <property type="match status" value="1"/>
</dbReference>
<evidence type="ECO:0000313" key="2">
    <source>
        <dbReference type="Proteomes" id="UP001515500"/>
    </source>
</evidence>
<protein>
    <submittedName>
        <fullName evidence="3">Trafficking protein particle complex subunit 12-like</fullName>
    </submittedName>
</protein>
<feature type="region of interest" description="Disordered" evidence="1">
    <location>
        <begin position="1"/>
        <end position="30"/>
    </location>
</feature>
<dbReference type="Pfam" id="PF14559">
    <property type="entry name" value="TPR_19"/>
    <property type="match status" value="1"/>
</dbReference>
<evidence type="ECO:0000256" key="1">
    <source>
        <dbReference type="SAM" id="MobiDB-lite"/>
    </source>
</evidence>
<dbReference type="InterPro" id="IPR011990">
    <property type="entry name" value="TPR-like_helical_dom_sf"/>
</dbReference>
<organism evidence="2 3">
    <name type="scientific">Dioscorea cayennensis subsp. rotundata</name>
    <name type="common">White Guinea yam</name>
    <name type="synonym">Dioscorea rotundata</name>
    <dbReference type="NCBI Taxonomy" id="55577"/>
    <lineage>
        <taxon>Eukaryota</taxon>
        <taxon>Viridiplantae</taxon>
        <taxon>Streptophyta</taxon>
        <taxon>Embryophyta</taxon>
        <taxon>Tracheophyta</taxon>
        <taxon>Spermatophyta</taxon>
        <taxon>Magnoliopsida</taxon>
        <taxon>Liliopsida</taxon>
        <taxon>Dioscoreales</taxon>
        <taxon>Dioscoreaceae</taxon>
        <taxon>Dioscorea</taxon>
    </lineage>
</organism>
<accession>A0AB40BF38</accession>
<feature type="compositionally biased region" description="Basic and acidic residues" evidence="1">
    <location>
        <begin position="1"/>
        <end position="11"/>
    </location>
</feature>
<reference evidence="3" key="1">
    <citation type="submission" date="2025-08" db="UniProtKB">
        <authorList>
            <consortium name="RefSeq"/>
        </authorList>
    </citation>
    <scope>IDENTIFICATION</scope>
</reference>
<proteinExistence type="predicted"/>
<dbReference type="SUPFAM" id="SSF48452">
    <property type="entry name" value="TPR-like"/>
    <property type="match status" value="1"/>
</dbReference>
<dbReference type="RefSeq" id="XP_039125933.1">
    <property type="nucleotide sequence ID" value="XM_039269999.1"/>
</dbReference>
<dbReference type="AlphaFoldDB" id="A0AB40BF38"/>
<dbReference type="PANTHER" id="PTHR21581">
    <property type="entry name" value="D-ALANYL-D-ALANINE CARBOXYPEPTIDASE"/>
    <property type="match status" value="1"/>
</dbReference>
<dbReference type="InterPro" id="IPR019734">
    <property type="entry name" value="TPR_rpt"/>
</dbReference>
<feature type="compositionally biased region" description="Low complexity" evidence="1">
    <location>
        <begin position="18"/>
        <end position="30"/>
    </location>
</feature>
<name>A0AB40BF38_DIOCR</name>
<dbReference type="Gene3D" id="1.25.40.10">
    <property type="entry name" value="Tetratricopeptide repeat domain"/>
    <property type="match status" value="1"/>
</dbReference>
<dbReference type="SMART" id="SM00028">
    <property type="entry name" value="TPR"/>
    <property type="match status" value="3"/>
</dbReference>
<keyword evidence="2" id="KW-1185">Reference proteome</keyword>